<feature type="compositionally biased region" description="Low complexity" evidence="4">
    <location>
        <begin position="75"/>
        <end position="88"/>
    </location>
</feature>
<dbReference type="GO" id="GO:0005829">
    <property type="term" value="C:cytosol"/>
    <property type="evidence" value="ECO:0007669"/>
    <property type="project" value="TreeGrafter"/>
</dbReference>
<evidence type="ECO:0000313" key="6">
    <source>
        <dbReference type="EMBL" id="SFP61291.1"/>
    </source>
</evidence>
<feature type="domain" description="Sm" evidence="5">
    <location>
        <begin position="11"/>
        <end position="71"/>
    </location>
</feature>
<dbReference type="GO" id="GO:0045974">
    <property type="term" value="P:regulation of translation, ncRNA-mediated"/>
    <property type="evidence" value="ECO:0007669"/>
    <property type="project" value="TreeGrafter"/>
</dbReference>
<reference evidence="6 7" key="1">
    <citation type="submission" date="2016-10" db="EMBL/GenBank/DDBJ databases">
        <authorList>
            <person name="de Groot N.N."/>
        </authorList>
    </citation>
    <scope>NUCLEOTIDE SEQUENCE [LARGE SCALE GENOMIC DNA]</scope>
    <source>
        <strain evidence="6 7">DSM 20678</strain>
    </source>
</reference>
<keyword evidence="7" id="KW-1185">Reference proteome</keyword>
<comment type="similarity">
    <text evidence="3">Belongs to the Hfq family.</text>
</comment>
<dbReference type="AlphaFoldDB" id="A0A1I5RSQ3"/>
<dbReference type="CDD" id="cd01716">
    <property type="entry name" value="Hfq"/>
    <property type="match status" value="1"/>
</dbReference>
<dbReference type="InterPro" id="IPR010920">
    <property type="entry name" value="LSM_dom_sf"/>
</dbReference>
<proteinExistence type="inferred from homology"/>
<dbReference type="InterPro" id="IPR005001">
    <property type="entry name" value="Hfq"/>
</dbReference>
<dbReference type="RefSeq" id="WP_025746646.1">
    <property type="nucleotide sequence ID" value="NZ_FOXR01000001.1"/>
</dbReference>
<comment type="function">
    <text evidence="3">RNA chaperone that binds small regulatory RNA (sRNAs) and mRNAs to facilitate mRNA translational regulation in response to envelope stress, environmental stress and changes in metabolite concentrations. Also binds with high specificity to tRNAs.</text>
</comment>
<evidence type="ECO:0000256" key="3">
    <source>
        <dbReference type="HAMAP-Rule" id="MF_00436"/>
    </source>
</evidence>
<keyword evidence="2 3" id="KW-0346">Stress response</keyword>
<comment type="subunit">
    <text evidence="3">Homohexamer.</text>
</comment>
<accession>A0A1I5RSQ3</accession>
<dbReference type="EMBL" id="FOXR01000001">
    <property type="protein sequence ID" value="SFP61291.1"/>
    <property type="molecule type" value="Genomic_DNA"/>
</dbReference>
<dbReference type="GO" id="GO:0006355">
    <property type="term" value="P:regulation of DNA-templated transcription"/>
    <property type="evidence" value="ECO:0007669"/>
    <property type="project" value="InterPro"/>
</dbReference>
<organism evidence="6 7">
    <name type="scientific">Caldicoprobacter faecalis</name>
    <dbReference type="NCBI Taxonomy" id="937334"/>
    <lineage>
        <taxon>Bacteria</taxon>
        <taxon>Bacillati</taxon>
        <taxon>Bacillota</taxon>
        <taxon>Clostridia</taxon>
        <taxon>Caldicoprobacterales</taxon>
        <taxon>Caldicoprobacteraceae</taxon>
        <taxon>Caldicoprobacter</taxon>
    </lineage>
</organism>
<dbReference type="NCBIfam" id="TIGR02383">
    <property type="entry name" value="Hfq"/>
    <property type="match status" value="1"/>
</dbReference>
<dbReference type="Proteomes" id="UP000198577">
    <property type="component" value="Unassembled WGS sequence"/>
</dbReference>
<dbReference type="HAMAP" id="MF_00436">
    <property type="entry name" value="Hfq"/>
    <property type="match status" value="1"/>
</dbReference>
<feature type="region of interest" description="Disordered" evidence="4">
    <location>
        <begin position="75"/>
        <end position="102"/>
    </location>
</feature>
<keyword evidence="1 3" id="KW-0694">RNA-binding</keyword>
<name>A0A1I5RSQ3_9FIRM</name>
<dbReference type="PANTHER" id="PTHR34772">
    <property type="entry name" value="RNA-BINDING PROTEIN HFQ"/>
    <property type="match status" value="1"/>
</dbReference>
<dbReference type="SUPFAM" id="SSF50182">
    <property type="entry name" value="Sm-like ribonucleoproteins"/>
    <property type="match status" value="1"/>
</dbReference>
<dbReference type="Pfam" id="PF17209">
    <property type="entry name" value="Hfq"/>
    <property type="match status" value="1"/>
</dbReference>
<dbReference type="OrthoDB" id="9799751at2"/>
<evidence type="ECO:0000259" key="5">
    <source>
        <dbReference type="PROSITE" id="PS52002"/>
    </source>
</evidence>
<dbReference type="GO" id="GO:0003723">
    <property type="term" value="F:RNA binding"/>
    <property type="evidence" value="ECO:0007669"/>
    <property type="project" value="UniProtKB-UniRule"/>
</dbReference>
<dbReference type="NCBIfam" id="NF001602">
    <property type="entry name" value="PRK00395.1"/>
    <property type="match status" value="1"/>
</dbReference>
<gene>
    <name evidence="3" type="primary">hfq</name>
    <name evidence="6" type="ORF">SAMN05444406_10193</name>
</gene>
<dbReference type="Gene3D" id="2.30.30.100">
    <property type="match status" value="1"/>
</dbReference>
<dbReference type="PROSITE" id="PS52002">
    <property type="entry name" value="SM"/>
    <property type="match status" value="1"/>
</dbReference>
<sequence>MANKVTILLQDAYLNQLRKERIPVTIHLINGFQLKGLIKGFDNFIILFESEGKQMMIYKHAVSTVTPARQVTFASANNNNASNNNANANKEKANSPEATGQS</sequence>
<dbReference type="InterPro" id="IPR047575">
    <property type="entry name" value="Sm"/>
</dbReference>
<evidence type="ECO:0000313" key="7">
    <source>
        <dbReference type="Proteomes" id="UP000198577"/>
    </source>
</evidence>
<evidence type="ECO:0000256" key="1">
    <source>
        <dbReference type="ARBA" id="ARBA00022884"/>
    </source>
</evidence>
<dbReference type="GO" id="GO:0043487">
    <property type="term" value="P:regulation of RNA stability"/>
    <property type="evidence" value="ECO:0007669"/>
    <property type="project" value="TreeGrafter"/>
</dbReference>
<evidence type="ECO:0000256" key="2">
    <source>
        <dbReference type="ARBA" id="ARBA00023016"/>
    </source>
</evidence>
<evidence type="ECO:0000256" key="4">
    <source>
        <dbReference type="SAM" id="MobiDB-lite"/>
    </source>
</evidence>
<dbReference type="STRING" id="937334.SAMN05444406_10193"/>
<protein>
    <recommendedName>
        <fullName evidence="3">RNA-binding protein Hfq</fullName>
    </recommendedName>
</protein>
<dbReference type="PANTHER" id="PTHR34772:SF1">
    <property type="entry name" value="RNA-BINDING PROTEIN HFQ"/>
    <property type="match status" value="1"/>
</dbReference>